<feature type="region of interest" description="Disordered" evidence="1">
    <location>
        <begin position="126"/>
        <end position="150"/>
    </location>
</feature>
<dbReference type="AlphaFoldDB" id="A0AAD7Y617"/>
<gene>
    <name evidence="3" type="ORF">PYW07_013143</name>
</gene>
<dbReference type="Proteomes" id="UP001231518">
    <property type="component" value="Chromosome 31"/>
</dbReference>
<evidence type="ECO:0000259" key="2">
    <source>
        <dbReference type="Pfam" id="PF08914"/>
    </source>
</evidence>
<feature type="region of interest" description="Disordered" evidence="1">
    <location>
        <begin position="163"/>
        <end position="240"/>
    </location>
</feature>
<feature type="compositionally biased region" description="Basic and acidic residues" evidence="1">
    <location>
        <begin position="385"/>
        <end position="395"/>
    </location>
</feature>
<feature type="compositionally biased region" description="Basic and acidic residues" evidence="1">
    <location>
        <begin position="75"/>
        <end position="84"/>
    </location>
</feature>
<dbReference type="EMBL" id="JARGEI010000032">
    <property type="protein sequence ID" value="KAJ8703849.1"/>
    <property type="molecule type" value="Genomic_DNA"/>
</dbReference>
<feature type="compositionally biased region" description="Basic and acidic residues" evidence="1">
    <location>
        <begin position="354"/>
        <end position="375"/>
    </location>
</feature>
<organism evidence="3 4">
    <name type="scientific">Mythimna separata</name>
    <name type="common">Oriental armyworm</name>
    <name type="synonym">Pseudaletia separata</name>
    <dbReference type="NCBI Taxonomy" id="271217"/>
    <lineage>
        <taxon>Eukaryota</taxon>
        <taxon>Metazoa</taxon>
        <taxon>Ecdysozoa</taxon>
        <taxon>Arthropoda</taxon>
        <taxon>Hexapoda</taxon>
        <taxon>Insecta</taxon>
        <taxon>Pterygota</taxon>
        <taxon>Neoptera</taxon>
        <taxon>Endopterygota</taxon>
        <taxon>Lepidoptera</taxon>
        <taxon>Glossata</taxon>
        <taxon>Ditrysia</taxon>
        <taxon>Noctuoidea</taxon>
        <taxon>Noctuidae</taxon>
        <taxon>Noctuinae</taxon>
        <taxon>Hadenini</taxon>
        <taxon>Mythimna</taxon>
    </lineage>
</organism>
<proteinExistence type="predicted"/>
<evidence type="ECO:0000256" key="1">
    <source>
        <dbReference type="SAM" id="MobiDB-lite"/>
    </source>
</evidence>
<sequence>MAAKYFVWGEGVWREVDVASGRVSGWRRRARFVFLRRGRLQVARRRPVLRALDALARGQPSAAADGCRLPHRSKHESAARREPPARPAPPLPPCEQHRCCVHNGCHAQPREAAPQSARDAATCTEPYALSVPPPPPPAPPPAPASSGDEFVSKRARLPCAADVSALLGKPAPPATPPDTTDKKRSPAPAAPRREGTPPAKRARAAGSDKTDSTSSDEPLRRVSHRTASTSSDEPLQRRASSYRRAPAVCKELIVSEADILALRGFVARSRPSALYRFDADDEYKRALFYAINPLVQVERCARLERLLASRAAAALPHFAARLGLTPRQAAPPPPAPARRRTRFKLYREISSSSDTDKENKEKHSSPNKERNEPLGETKPAPRATARVDREDKEVAVMKAPLTNGVANDAPRAKRPAAAAPERSKQKGALESEDSGVAPSVSGAPPSAGTHVISKRASRANAKEYSNLEDHAIVAWVSAGSRATQVGGNRLWRELQDQFERLTGRARSWHSLRNRYLRYILPSLGALHLPPADVSRLRAAAATGAIKRHKSAAGGLAARRPSICKSPERGASSRLPRAYLPARADSDDDTSDAPLPPKRRSLRVRPLDSSSKESPSKESPSKASTSNKDESSKESASQPAAPGGPPAEARGRARSPRYSEVTRRFAARRRRAPSSPPPPSRSPSPLLEPKTRSRRLFNPNANV</sequence>
<keyword evidence="4" id="KW-1185">Reference proteome</keyword>
<feature type="domain" description="TERF2-interacting telomeric protein 1 Myb" evidence="2">
    <location>
        <begin position="464"/>
        <end position="519"/>
    </location>
</feature>
<feature type="compositionally biased region" description="Basic and acidic residues" evidence="1">
    <location>
        <begin position="609"/>
        <end position="619"/>
    </location>
</feature>
<dbReference type="Pfam" id="PF08914">
    <property type="entry name" value="Myb_Rap1"/>
    <property type="match status" value="1"/>
</dbReference>
<evidence type="ECO:0000313" key="4">
    <source>
        <dbReference type="Proteomes" id="UP001231518"/>
    </source>
</evidence>
<feature type="region of interest" description="Disordered" evidence="1">
    <location>
        <begin position="547"/>
        <end position="702"/>
    </location>
</feature>
<comment type="caution">
    <text evidence="3">The sequence shown here is derived from an EMBL/GenBank/DDBJ whole genome shotgun (WGS) entry which is preliminary data.</text>
</comment>
<feature type="region of interest" description="Disordered" evidence="1">
    <location>
        <begin position="348"/>
        <end position="450"/>
    </location>
</feature>
<feature type="compositionally biased region" description="Pro residues" evidence="1">
    <location>
        <begin position="131"/>
        <end position="143"/>
    </location>
</feature>
<reference evidence="3" key="1">
    <citation type="submission" date="2023-03" db="EMBL/GenBank/DDBJ databases">
        <title>Chromosome-level genomes of two armyworms, Mythimna separata and Mythimna loreyi, provide insights into the biosynthesis and reception of sex pheromones.</title>
        <authorList>
            <person name="Zhao H."/>
        </authorList>
    </citation>
    <scope>NUCLEOTIDE SEQUENCE</scope>
    <source>
        <strain evidence="3">BeijingLab</strain>
        <tissue evidence="3">Pupa</tissue>
    </source>
</reference>
<evidence type="ECO:0000313" key="3">
    <source>
        <dbReference type="EMBL" id="KAJ8703849.1"/>
    </source>
</evidence>
<feature type="region of interest" description="Disordered" evidence="1">
    <location>
        <begin position="60"/>
        <end position="92"/>
    </location>
</feature>
<dbReference type="InterPro" id="IPR015010">
    <property type="entry name" value="TERF2IP_Myb"/>
</dbReference>
<accession>A0AAD7Y617</accession>
<name>A0AAD7Y617_MYTSE</name>
<protein>
    <recommendedName>
        <fullName evidence="2">TERF2-interacting telomeric protein 1 Myb domain-containing protein</fullName>
    </recommendedName>
</protein>
<dbReference type="Gene3D" id="1.10.10.60">
    <property type="entry name" value="Homeodomain-like"/>
    <property type="match status" value="1"/>
</dbReference>